<dbReference type="PROSITE" id="PS51257">
    <property type="entry name" value="PROKAR_LIPOPROTEIN"/>
    <property type="match status" value="1"/>
</dbReference>
<keyword evidence="2" id="KW-1185">Reference proteome</keyword>
<protein>
    <recommendedName>
        <fullName evidence="3">Lipoprotein</fullName>
    </recommendedName>
</protein>
<dbReference type="Proteomes" id="UP000242765">
    <property type="component" value="Unassembled WGS sequence"/>
</dbReference>
<evidence type="ECO:0000313" key="2">
    <source>
        <dbReference type="Proteomes" id="UP000242765"/>
    </source>
</evidence>
<reference evidence="1 2" key="1">
    <citation type="submission" date="2017-04" db="EMBL/GenBank/DDBJ databases">
        <title>High diversity of culturable Acinetobacter species in natural soil and water ecosystems.</title>
        <authorList>
            <person name="Nemec A."/>
            <person name="Radolfova-Krizova L."/>
        </authorList>
    </citation>
    <scope>NUCLEOTIDE SEQUENCE [LARGE SCALE GENOMIC DNA]</scope>
    <source>
        <strain evidence="1 2">ANC 4999</strain>
    </source>
</reference>
<proteinExistence type="predicted"/>
<organism evidence="1 2">
    <name type="scientific">Acinetobacter silvestris</name>
    <dbReference type="NCBI Taxonomy" id="1977882"/>
    <lineage>
        <taxon>Bacteria</taxon>
        <taxon>Pseudomonadati</taxon>
        <taxon>Pseudomonadota</taxon>
        <taxon>Gammaproteobacteria</taxon>
        <taxon>Moraxellales</taxon>
        <taxon>Moraxellaceae</taxon>
        <taxon>Acinetobacter</taxon>
    </lineage>
</organism>
<evidence type="ECO:0000313" key="1">
    <source>
        <dbReference type="EMBL" id="OTG66809.1"/>
    </source>
</evidence>
<evidence type="ECO:0008006" key="3">
    <source>
        <dbReference type="Google" id="ProtNLM"/>
    </source>
</evidence>
<sequence length="134" mass="15985">MKFKLFTLFAFTTSLSACQIISPIFVDYYDVRMDVAKWINRHQLLSMQQKRSLVQLTRAQQKLYNIESIPEEQKIQIARENSIAMYCAELHLSQRKIKQLQNIIFDEAEQQLIFTFYDQKFPKIKLDINNIQCD</sequence>
<dbReference type="EMBL" id="NEGB01000002">
    <property type="protein sequence ID" value="OTG66809.1"/>
    <property type="molecule type" value="Genomic_DNA"/>
</dbReference>
<dbReference type="OrthoDB" id="6717511at2"/>
<dbReference type="AlphaFoldDB" id="A0A1Y3CLP5"/>
<name>A0A1Y3CLP5_9GAMM</name>
<comment type="caution">
    <text evidence="1">The sequence shown here is derived from an EMBL/GenBank/DDBJ whole genome shotgun (WGS) entry which is preliminary data.</text>
</comment>
<gene>
    <name evidence="1" type="ORF">B9T28_05630</name>
</gene>
<dbReference type="RefSeq" id="WP_086203054.1">
    <property type="nucleotide sequence ID" value="NZ_NEGB01000002.1"/>
</dbReference>
<accession>A0A1Y3CLP5</accession>